<dbReference type="Proteomes" id="UP000530571">
    <property type="component" value="Unassembled WGS sequence"/>
</dbReference>
<name>A0A7W6PBD9_9HYPH</name>
<protein>
    <submittedName>
        <fullName evidence="2">Uncharacterized protein</fullName>
    </submittedName>
</protein>
<accession>A0A7W6PBD9</accession>
<comment type="caution">
    <text evidence="2">The sequence shown here is derived from an EMBL/GenBank/DDBJ whole genome shotgun (WGS) entry which is preliminary data.</text>
</comment>
<organism evidence="2 3">
    <name type="scientific">Martelella radicis</name>
    <dbReference type="NCBI Taxonomy" id="1397476"/>
    <lineage>
        <taxon>Bacteria</taxon>
        <taxon>Pseudomonadati</taxon>
        <taxon>Pseudomonadota</taxon>
        <taxon>Alphaproteobacteria</taxon>
        <taxon>Hyphomicrobiales</taxon>
        <taxon>Aurantimonadaceae</taxon>
        <taxon>Martelella</taxon>
    </lineage>
</organism>
<evidence type="ECO:0000313" key="3">
    <source>
        <dbReference type="Proteomes" id="UP000530571"/>
    </source>
</evidence>
<reference evidence="2 3" key="1">
    <citation type="submission" date="2020-08" db="EMBL/GenBank/DDBJ databases">
        <title>Genomic Encyclopedia of Type Strains, Phase IV (KMG-IV): sequencing the most valuable type-strain genomes for metagenomic binning, comparative biology and taxonomic classification.</title>
        <authorList>
            <person name="Goeker M."/>
        </authorList>
    </citation>
    <scope>NUCLEOTIDE SEQUENCE [LARGE SCALE GENOMIC DNA]</scope>
    <source>
        <strain evidence="2 3">DSM 28101</strain>
    </source>
</reference>
<proteinExistence type="predicted"/>
<sequence length="141" mass="15781">MAGQNLGFGLEEISLPARSAGADSGTFFSKAAVQRTGRPFRKGSIWKADAALATISMLRQLDKKQPVYVFRRASSTPMAGKRQASFLIVERRRIWPPPMLRDCSFAPRQPLPRPEKCGSLQVSPHRSKKRGRMTRNNGNRQ</sequence>
<evidence type="ECO:0000313" key="2">
    <source>
        <dbReference type="EMBL" id="MBB4122544.1"/>
    </source>
</evidence>
<dbReference type="RefSeq" id="WP_183486636.1">
    <property type="nucleotide sequence ID" value="NZ_JACIDZ010000007.1"/>
</dbReference>
<gene>
    <name evidence="2" type="ORF">GGR30_002476</name>
</gene>
<feature type="region of interest" description="Disordered" evidence="1">
    <location>
        <begin position="105"/>
        <end position="141"/>
    </location>
</feature>
<dbReference type="EMBL" id="JACIDZ010000007">
    <property type="protein sequence ID" value="MBB4122544.1"/>
    <property type="molecule type" value="Genomic_DNA"/>
</dbReference>
<dbReference type="AlphaFoldDB" id="A0A7W6PBD9"/>
<keyword evidence="3" id="KW-1185">Reference proteome</keyword>
<evidence type="ECO:0000256" key="1">
    <source>
        <dbReference type="SAM" id="MobiDB-lite"/>
    </source>
</evidence>